<evidence type="ECO:0000313" key="15">
    <source>
        <dbReference type="EMBL" id="GBE59828.1"/>
    </source>
</evidence>
<dbReference type="InterPro" id="IPR008927">
    <property type="entry name" value="6-PGluconate_DH-like_C_sf"/>
</dbReference>
<evidence type="ECO:0000256" key="8">
    <source>
        <dbReference type="ARBA" id="ARBA00022694"/>
    </source>
</evidence>
<reference evidence="15 16" key="1">
    <citation type="journal article" date="2017" name="BMC Genomics">
        <title>Whole-genome assembly of Babesia ovata and comparative genomics between closely related pathogens.</title>
        <authorList>
            <person name="Yamagishi J."/>
            <person name="Asada M."/>
            <person name="Hakimi H."/>
            <person name="Tanaka T.Q."/>
            <person name="Sugimoto C."/>
            <person name="Kawazu S."/>
        </authorList>
    </citation>
    <scope>NUCLEOTIDE SEQUENCE [LARGE SCALE GENOMIC DNA]</scope>
    <source>
        <strain evidence="15 16">Miyake</strain>
    </source>
</reference>
<dbReference type="UniPathway" id="UPA00115">
    <property type="reaction ID" value="UER00410"/>
</dbReference>
<accession>A0A2H6KA14</accession>
<evidence type="ECO:0000313" key="16">
    <source>
        <dbReference type="Proteomes" id="UP000236319"/>
    </source>
</evidence>
<dbReference type="InterPro" id="IPR038085">
    <property type="entry name" value="Rnp2-like_sf"/>
</dbReference>
<comment type="subunit">
    <text evidence="5">Homodimer.</text>
</comment>
<dbReference type="InterPro" id="IPR006115">
    <property type="entry name" value="6PGDH_NADP-bd"/>
</dbReference>
<dbReference type="Pfam" id="PF03446">
    <property type="entry name" value="NAD_binding_2"/>
    <property type="match status" value="1"/>
</dbReference>
<comment type="function">
    <text evidence="1">Catalyzes the oxidative decarboxylation of 6-phosphogluconate to ribulose 5-phosphate and CO(2), with concomitant reduction of NADP to NADPH.</text>
</comment>
<name>A0A2H6KA14_9APIC</name>
<evidence type="ECO:0000256" key="1">
    <source>
        <dbReference type="ARBA" id="ARBA00002526"/>
    </source>
</evidence>
<sequence>MREQNIKNLQLFTSLPEFVDQKPEATEENTHAHHGLLKEGDILLDGGNEWYENTVRRLARCAERGIHYCGVGVSGGERGARLSPCMMFGGAPEDYEAVRPYLEQEEGRSFYVGPGASGHYVKMVHNGIEYAVMQLLSEVYMIMRYVFELELDTINKILAEWDEGEVGSFLLGITANILQVKTSDGVTYLVDKIVDSSGANGTGKWTVKEALDLGVPVPTITAAVEMRHASNSFRSTVVMSNKKVKEGHSISEGDLRRTLHGCMIVCFAQGISLLMKASEQFGWGLSVANICKIWSSELTASMTPIRAEDAIISCKLLTTISKIFAENEILANLLEHPEIRATIGESHESWRKVCKACLNYNLSAPAIIASLQYIQTMSSMNLGHNLIQAQRDYFGAHCFTRNDGPGKHHYNWDQSQEAAALSRIFTRDIFDTEITRICDVLFGSIGGGFVADATNVVLVNETESLVLLQTKRSFLPKVICVLRCLERVQKVPVTVDILHIGGTLHQCKKLLFSKLLRTLSQLQALTLGQSAPKPAFTHKTLAAIKEVEKLRNPTT</sequence>
<dbReference type="InterPro" id="IPR036291">
    <property type="entry name" value="NAD(P)-bd_dom_sf"/>
</dbReference>
<dbReference type="VEuPathDB" id="PiroplasmaDB:BOVATA_013210"/>
<comment type="caution">
    <text evidence="15">The sequence shown here is derived from an EMBL/GenBank/DDBJ whole genome shotgun (WGS) entry which is preliminary data.</text>
</comment>
<dbReference type="Gene3D" id="3.30.70.3250">
    <property type="entry name" value="Ribonuclease P, Pop5 subunit"/>
    <property type="match status" value="1"/>
</dbReference>
<comment type="similarity">
    <text evidence="4">Belongs to the eukaryotic/archaeal RNase P protein component 2 family.</text>
</comment>
<dbReference type="EMBL" id="BDSA01000001">
    <property type="protein sequence ID" value="GBE59828.1"/>
    <property type="molecule type" value="Genomic_DNA"/>
</dbReference>
<evidence type="ECO:0000256" key="11">
    <source>
        <dbReference type="ARBA" id="ARBA00023064"/>
    </source>
</evidence>
<evidence type="ECO:0000256" key="13">
    <source>
        <dbReference type="ARBA" id="ARBA00048640"/>
    </source>
</evidence>
<keyword evidence="16" id="KW-1185">Reference proteome</keyword>
<dbReference type="Pfam" id="PF01900">
    <property type="entry name" value="RNase_P_Rpp14"/>
    <property type="match status" value="1"/>
</dbReference>
<dbReference type="InterPro" id="IPR006114">
    <property type="entry name" value="6PGDH_C"/>
</dbReference>
<dbReference type="Proteomes" id="UP000236319">
    <property type="component" value="Unassembled WGS sequence"/>
</dbReference>
<evidence type="ECO:0000256" key="10">
    <source>
        <dbReference type="ARBA" id="ARBA00023002"/>
    </source>
</evidence>
<dbReference type="InterPro" id="IPR013328">
    <property type="entry name" value="6PGD_dom2"/>
</dbReference>
<proteinExistence type="inferred from homology"/>
<keyword evidence="9" id="KW-0521">NADP</keyword>
<dbReference type="GO" id="GO:0050661">
    <property type="term" value="F:NADP binding"/>
    <property type="evidence" value="ECO:0007669"/>
    <property type="project" value="InterPro"/>
</dbReference>
<dbReference type="GO" id="GO:0019521">
    <property type="term" value="P:D-gluconate metabolic process"/>
    <property type="evidence" value="ECO:0007669"/>
    <property type="project" value="UniProtKB-KW"/>
</dbReference>
<dbReference type="Pfam" id="PF00393">
    <property type="entry name" value="6PGD"/>
    <property type="match status" value="1"/>
</dbReference>
<dbReference type="GO" id="GO:0004616">
    <property type="term" value="F:phosphogluconate dehydrogenase (decarboxylating) activity"/>
    <property type="evidence" value="ECO:0007669"/>
    <property type="project" value="UniProtKB-EC"/>
</dbReference>
<dbReference type="GO" id="GO:0006098">
    <property type="term" value="P:pentose-phosphate shunt"/>
    <property type="evidence" value="ECO:0007669"/>
    <property type="project" value="UniProtKB-UniPathway"/>
</dbReference>
<evidence type="ECO:0000256" key="3">
    <source>
        <dbReference type="ARBA" id="ARBA00008419"/>
    </source>
</evidence>
<evidence type="ECO:0000256" key="5">
    <source>
        <dbReference type="ARBA" id="ARBA00011738"/>
    </source>
</evidence>
<dbReference type="EC" id="1.1.1.44" evidence="6"/>
<organism evidence="15 16">
    <name type="scientific">Babesia ovata</name>
    <dbReference type="NCBI Taxonomy" id="189622"/>
    <lineage>
        <taxon>Eukaryota</taxon>
        <taxon>Sar</taxon>
        <taxon>Alveolata</taxon>
        <taxon>Apicomplexa</taxon>
        <taxon>Aconoidasida</taxon>
        <taxon>Piroplasmida</taxon>
        <taxon>Babesiidae</taxon>
        <taxon>Babesia</taxon>
    </lineage>
</organism>
<dbReference type="SUPFAM" id="SSF51735">
    <property type="entry name" value="NAD(P)-binding Rossmann-fold domains"/>
    <property type="match status" value="1"/>
</dbReference>
<dbReference type="FunFam" id="1.10.1040.10:FF:000032">
    <property type="entry name" value="6-phosphogluconate dehydrogenase, decarboxylating"/>
    <property type="match status" value="1"/>
</dbReference>
<evidence type="ECO:0000256" key="7">
    <source>
        <dbReference type="ARBA" id="ARBA00018193"/>
    </source>
</evidence>
<dbReference type="SUPFAM" id="SSF160350">
    <property type="entry name" value="Rnp2-like"/>
    <property type="match status" value="1"/>
</dbReference>
<evidence type="ECO:0000259" key="14">
    <source>
        <dbReference type="SMART" id="SM01350"/>
    </source>
</evidence>
<dbReference type="RefSeq" id="XP_028866071.1">
    <property type="nucleotide sequence ID" value="XM_029010238.1"/>
</dbReference>
<evidence type="ECO:0000256" key="6">
    <source>
        <dbReference type="ARBA" id="ARBA00013011"/>
    </source>
</evidence>
<dbReference type="Gene3D" id="1.10.1040.10">
    <property type="entry name" value="N-(1-d-carboxylethyl)-l-norvaline Dehydrogenase, domain 2"/>
    <property type="match status" value="1"/>
</dbReference>
<evidence type="ECO:0000256" key="9">
    <source>
        <dbReference type="ARBA" id="ARBA00022857"/>
    </source>
</evidence>
<feature type="domain" description="6-phosphogluconate dehydrogenase C-terminal" evidence="14">
    <location>
        <begin position="118"/>
        <end position="413"/>
    </location>
</feature>
<protein>
    <recommendedName>
        <fullName evidence="7">6-phosphogluconate dehydrogenase, decarboxylating</fullName>
        <ecNumber evidence="6">1.1.1.44</ecNumber>
    </recommendedName>
</protein>
<keyword evidence="8" id="KW-0819">tRNA processing</keyword>
<comment type="catalytic activity">
    <reaction evidence="13">
        <text>6-phospho-D-gluconate + NADP(+) = D-ribulose 5-phosphate + CO2 + NADPH</text>
        <dbReference type="Rhea" id="RHEA:10116"/>
        <dbReference type="ChEBI" id="CHEBI:16526"/>
        <dbReference type="ChEBI" id="CHEBI:57783"/>
        <dbReference type="ChEBI" id="CHEBI:58121"/>
        <dbReference type="ChEBI" id="CHEBI:58349"/>
        <dbReference type="ChEBI" id="CHEBI:58759"/>
        <dbReference type="EC" id="1.1.1.44"/>
    </reaction>
</comment>
<dbReference type="Gene3D" id="1.20.5.320">
    <property type="entry name" value="6-Phosphogluconate Dehydrogenase, domain 3"/>
    <property type="match status" value="1"/>
</dbReference>
<gene>
    <name evidence="15" type="ORF">BOVATA_013210</name>
</gene>
<dbReference type="InterPro" id="IPR002759">
    <property type="entry name" value="Pop5/Rpp14/Rnp2-like"/>
</dbReference>
<comment type="similarity">
    <text evidence="3">Belongs to the 6-phosphogluconate dehydrogenase family.</text>
</comment>
<dbReference type="SMART" id="SM01350">
    <property type="entry name" value="6PGD"/>
    <property type="match status" value="1"/>
</dbReference>
<evidence type="ECO:0000256" key="2">
    <source>
        <dbReference type="ARBA" id="ARBA00004874"/>
    </source>
</evidence>
<dbReference type="GeneID" id="39873598"/>
<dbReference type="PRINTS" id="PR00076">
    <property type="entry name" value="6PGDHDRGNASE"/>
</dbReference>
<dbReference type="PANTHER" id="PTHR11811">
    <property type="entry name" value="6-PHOSPHOGLUCONATE DEHYDROGENASE"/>
    <property type="match status" value="1"/>
</dbReference>
<dbReference type="Gene3D" id="3.40.50.720">
    <property type="entry name" value="NAD(P)-binding Rossmann-like Domain"/>
    <property type="match status" value="1"/>
</dbReference>
<keyword evidence="12" id="KW-0570">Pentose shunt</keyword>
<dbReference type="GO" id="GO:0001682">
    <property type="term" value="P:tRNA 5'-leader removal"/>
    <property type="evidence" value="ECO:0007669"/>
    <property type="project" value="InterPro"/>
</dbReference>
<evidence type="ECO:0000256" key="4">
    <source>
        <dbReference type="ARBA" id="ARBA00010800"/>
    </source>
</evidence>
<comment type="pathway">
    <text evidence="2">Carbohydrate degradation; pentose phosphate pathway; D-ribulose 5-phosphate from D-glucose 6-phosphate (oxidative stage): step 3/3.</text>
</comment>
<dbReference type="SUPFAM" id="SSF48179">
    <property type="entry name" value="6-phosphogluconate dehydrogenase C-terminal domain-like"/>
    <property type="match status" value="1"/>
</dbReference>
<dbReference type="OrthoDB" id="434986at2759"/>
<keyword evidence="11" id="KW-0311">Gluconate utilization</keyword>
<dbReference type="AlphaFoldDB" id="A0A2H6KA14"/>
<evidence type="ECO:0000256" key="12">
    <source>
        <dbReference type="ARBA" id="ARBA00023126"/>
    </source>
</evidence>
<keyword evidence="10" id="KW-0560">Oxidoreductase</keyword>
<dbReference type="InterPro" id="IPR006183">
    <property type="entry name" value="Pgluconate_DH"/>
</dbReference>
<dbReference type="GO" id="GO:0030677">
    <property type="term" value="C:ribonuclease P complex"/>
    <property type="evidence" value="ECO:0007669"/>
    <property type="project" value="InterPro"/>
</dbReference>